<evidence type="ECO:0000313" key="2">
    <source>
        <dbReference type="Proteomes" id="UP000004318"/>
    </source>
</evidence>
<keyword evidence="2" id="KW-1185">Reference proteome</keyword>
<reference evidence="1 2" key="1">
    <citation type="journal article" date="2010" name="J. Bacteriol.">
        <title>Genome sequences of Oceanicola granulosus HTCC2516(T) and Oceanicola batsensis HTCC2597(TDelta).</title>
        <authorList>
            <person name="Thrash J.C."/>
            <person name="Cho J.C."/>
            <person name="Vergin K.L."/>
            <person name="Giovannoni S.J."/>
        </authorList>
    </citation>
    <scope>NUCLEOTIDE SEQUENCE [LARGE SCALE GENOMIC DNA]</scope>
    <source>
        <strain evidence="2">ATCC BAA-863 / DSM 15984 / KCTC 12145 / HTCC2597</strain>
    </source>
</reference>
<comment type="caution">
    <text evidence="1">The sequence shown here is derived from an EMBL/GenBank/DDBJ whole genome shotgun (WGS) entry which is preliminary data.</text>
</comment>
<dbReference type="HOGENOM" id="CLU_055261_9_3_5"/>
<dbReference type="eggNOG" id="COG3293">
    <property type="taxonomic scope" value="Bacteria"/>
</dbReference>
<proteinExistence type="predicted"/>
<dbReference type="OrthoDB" id="32553at2"/>
<dbReference type="AlphaFoldDB" id="A3TY87"/>
<dbReference type="STRING" id="252305.OB2597_13293"/>
<gene>
    <name evidence="1" type="ORF">OB2597_13293</name>
</gene>
<sequence>MTPGQPSNHQGYNAARIRDWAEARDALPVFPMHPNCKAREGVDRTHYPLRNLAERCFGRLTKNHRVATRYVKTAPSFLGFVDMACIRSWIRRFVNSSWRASDWRSSH</sequence>
<evidence type="ECO:0000313" key="1">
    <source>
        <dbReference type="EMBL" id="EAQ03121.1"/>
    </source>
</evidence>
<dbReference type="RefSeq" id="WP_009806875.1">
    <property type="nucleotide sequence ID" value="NZ_CH724131.1"/>
</dbReference>
<name>A3TY87_PSEBH</name>
<dbReference type="EMBL" id="AAMO01000005">
    <property type="protein sequence ID" value="EAQ03121.1"/>
    <property type="molecule type" value="Genomic_DNA"/>
</dbReference>
<accession>A3TY87</accession>
<protein>
    <submittedName>
        <fullName evidence="1">Truncated transposase</fullName>
    </submittedName>
</protein>
<organism evidence="1 2">
    <name type="scientific">Pseudooceanicola batsensis (strain ATCC BAA-863 / DSM 15984 / KCTC 12145 / HTCC2597)</name>
    <name type="common">Oceanicola batsensis</name>
    <dbReference type="NCBI Taxonomy" id="252305"/>
    <lineage>
        <taxon>Bacteria</taxon>
        <taxon>Pseudomonadati</taxon>
        <taxon>Pseudomonadota</taxon>
        <taxon>Alphaproteobacteria</taxon>
        <taxon>Rhodobacterales</taxon>
        <taxon>Paracoccaceae</taxon>
        <taxon>Pseudooceanicola</taxon>
    </lineage>
</organism>
<dbReference type="Proteomes" id="UP000004318">
    <property type="component" value="Unassembled WGS sequence"/>
</dbReference>